<proteinExistence type="predicted"/>
<reference evidence="2 3" key="1">
    <citation type="submission" date="2020-03" db="EMBL/GenBank/DDBJ databases">
        <title>Genomic Encyclopedia of Type Strains, Phase IV (KMG-IV): sequencing the most valuable type-strain genomes for metagenomic binning, comparative biology and taxonomic classification.</title>
        <authorList>
            <person name="Goeker M."/>
        </authorList>
    </citation>
    <scope>NUCLEOTIDE SEQUENCE [LARGE SCALE GENOMIC DNA]</scope>
    <source>
        <strain evidence="2 3">DSM 103870</strain>
    </source>
</reference>
<accession>A0ABX0V4I2</accession>
<feature type="domain" description="Enoyl reductase (ER)" evidence="1">
    <location>
        <begin position="1"/>
        <end position="213"/>
    </location>
</feature>
<evidence type="ECO:0000313" key="2">
    <source>
        <dbReference type="EMBL" id="NIJ59847.1"/>
    </source>
</evidence>
<name>A0ABX0V4I2_9HYPH</name>
<protein>
    <submittedName>
        <fullName evidence="2">NADPH:quinone reductase-like Zn-dependent oxidoreductase</fullName>
    </submittedName>
</protein>
<gene>
    <name evidence="2" type="ORF">FHS82_003708</name>
</gene>
<sequence length="285" mass="30905">MKIASQQEDSPQTSRKPQNINHLEAASLTLVGGTVWEALVSRAQLAVHETILIHGGAGGVGTVAIQLAKAIGARVITTARRSNHEVVRSLGADEVIDHTSEDYVSAVAELTHGQVVNVVFDTIGGDTLTKSALALADAGRLVSIVDIAQPQNLIEAWGKNAAYHFVFTRQNRGKLNALTNLVERGLIKPVIGAVLPLVRTGKAHELLEGGSSVGFGLRWRSMSWARLSSFPRCDRYIDKTAIYSHNTILFENPRTHCATAAIASRFPKAASRLESVLFQRKQDRF</sequence>
<comment type="caution">
    <text evidence="2">The sequence shown here is derived from an EMBL/GenBank/DDBJ whole genome shotgun (WGS) entry which is preliminary data.</text>
</comment>
<evidence type="ECO:0000313" key="3">
    <source>
        <dbReference type="Proteomes" id="UP001429580"/>
    </source>
</evidence>
<dbReference type="Proteomes" id="UP001429580">
    <property type="component" value="Unassembled WGS sequence"/>
</dbReference>
<dbReference type="SUPFAM" id="SSF51735">
    <property type="entry name" value="NAD(P)-binding Rossmann-fold domains"/>
    <property type="match status" value="1"/>
</dbReference>
<dbReference type="PANTHER" id="PTHR11695">
    <property type="entry name" value="ALCOHOL DEHYDROGENASE RELATED"/>
    <property type="match status" value="1"/>
</dbReference>
<dbReference type="EMBL" id="JAASQI010000011">
    <property type="protein sequence ID" value="NIJ59847.1"/>
    <property type="molecule type" value="Genomic_DNA"/>
</dbReference>
<evidence type="ECO:0000259" key="1">
    <source>
        <dbReference type="SMART" id="SM00829"/>
    </source>
</evidence>
<dbReference type="InterPro" id="IPR020843">
    <property type="entry name" value="ER"/>
</dbReference>
<dbReference type="Pfam" id="PF13602">
    <property type="entry name" value="ADH_zinc_N_2"/>
    <property type="match status" value="1"/>
</dbReference>
<dbReference type="InterPro" id="IPR036291">
    <property type="entry name" value="NAD(P)-bd_dom_sf"/>
</dbReference>
<dbReference type="Gene3D" id="3.40.50.720">
    <property type="entry name" value="NAD(P)-binding Rossmann-like Domain"/>
    <property type="match status" value="1"/>
</dbReference>
<dbReference type="Gene3D" id="3.90.180.10">
    <property type="entry name" value="Medium-chain alcohol dehydrogenases, catalytic domain"/>
    <property type="match status" value="1"/>
</dbReference>
<dbReference type="SMART" id="SM00829">
    <property type="entry name" value="PKS_ER"/>
    <property type="match status" value="1"/>
</dbReference>
<organism evidence="2 3">
    <name type="scientific">Pseudochelatococcus lubricantis</name>
    <dbReference type="NCBI Taxonomy" id="1538102"/>
    <lineage>
        <taxon>Bacteria</taxon>
        <taxon>Pseudomonadati</taxon>
        <taxon>Pseudomonadota</taxon>
        <taxon>Alphaproteobacteria</taxon>
        <taxon>Hyphomicrobiales</taxon>
        <taxon>Chelatococcaceae</taxon>
        <taxon>Pseudochelatococcus</taxon>
    </lineage>
</organism>
<dbReference type="InterPro" id="IPR050700">
    <property type="entry name" value="YIM1/Zinc_Alcohol_DH_Fams"/>
</dbReference>
<keyword evidence="3" id="KW-1185">Reference proteome</keyword>
<dbReference type="PANTHER" id="PTHR11695:SF294">
    <property type="entry name" value="RETICULON-4-INTERACTING PROTEIN 1, MITOCHONDRIAL"/>
    <property type="match status" value="1"/>
</dbReference>